<sequence length="199" mass="21379">MNTQVILARARRAGATTGRPSADGPPEVHAYRVGEEGSPLWESACGIRLAERDAEIVGRFTGTPCTACFLTAIMAGDTTPITRAELDPPPRVELANGATFPVRYVASWRERVIHLPDTNPPSTELDGEPVVMARCGNLGWPTTSPAGWHLCEECDQLPNERDTRPAISGPPIPFPVEVTPLATGAGEDVDPLPEPEQHE</sequence>
<name>A0ABP5SVH7_9PSEU</name>
<evidence type="ECO:0000313" key="3">
    <source>
        <dbReference type="Proteomes" id="UP001501218"/>
    </source>
</evidence>
<gene>
    <name evidence="2" type="ORF">GCM10009854_15240</name>
</gene>
<dbReference type="RefSeq" id="WP_344128191.1">
    <property type="nucleotide sequence ID" value="NZ_BAAARA010000004.1"/>
</dbReference>
<proteinExistence type="predicted"/>
<dbReference type="Proteomes" id="UP001501218">
    <property type="component" value="Unassembled WGS sequence"/>
</dbReference>
<protein>
    <submittedName>
        <fullName evidence="2">Uncharacterized protein</fullName>
    </submittedName>
</protein>
<comment type="caution">
    <text evidence="2">The sequence shown here is derived from an EMBL/GenBank/DDBJ whole genome shotgun (WGS) entry which is preliminary data.</text>
</comment>
<evidence type="ECO:0000256" key="1">
    <source>
        <dbReference type="SAM" id="MobiDB-lite"/>
    </source>
</evidence>
<feature type="region of interest" description="Disordered" evidence="1">
    <location>
        <begin position="161"/>
        <end position="199"/>
    </location>
</feature>
<dbReference type="EMBL" id="BAAARA010000004">
    <property type="protein sequence ID" value="GAA2339780.1"/>
    <property type="molecule type" value="Genomic_DNA"/>
</dbReference>
<reference evidence="3" key="1">
    <citation type="journal article" date="2019" name="Int. J. Syst. Evol. Microbiol.">
        <title>The Global Catalogue of Microorganisms (GCM) 10K type strain sequencing project: providing services to taxonomists for standard genome sequencing and annotation.</title>
        <authorList>
            <consortium name="The Broad Institute Genomics Platform"/>
            <consortium name="The Broad Institute Genome Sequencing Center for Infectious Disease"/>
            <person name="Wu L."/>
            <person name="Ma J."/>
        </authorList>
    </citation>
    <scope>NUCLEOTIDE SEQUENCE [LARGE SCALE GENOMIC DNA]</scope>
    <source>
        <strain evidence="3">JCM 16221</strain>
    </source>
</reference>
<evidence type="ECO:0000313" key="2">
    <source>
        <dbReference type="EMBL" id="GAA2339780.1"/>
    </source>
</evidence>
<organism evidence="2 3">
    <name type="scientific">Saccharopolyspora halophila</name>
    <dbReference type="NCBI Taxonomy" id="405551"/>
    <lineage>
        <taxon>Bacteria</taxon>
        <taxon>Bacillati</taxon>
        <taxon>Actinomycetota</taxon>
        <taxon>Actinomycetes</taxon>
        <taxon>Pseudonocardiales</taxon>
        <taxon>Pseudonocardiaceae</taxon>
        <taxon>Saccharopolyspora</taxon>
    </lineage>
</organism>
<accession>A0ABP5SVH7</accession>
<keyword evidence="3" id="KW-1185">Reference proteome</keyword>